<evidence type="ECO:0000256" key="4">
    <source>
        <dbReference type="ARBA" id="ARBA00022989"/>
    </source>
</evidence>
<dbReference type="PANTHER" id="PTHR32322">
    <property type="entry name" value="INNER MEMBRANE TRANSPORTER"/>
    <property type="match status" value="1"/>
</dbReference>
<dbReference type="SUPFAM" id="SSF103481">
    <property type="entry name" value="Multidrug resistance efflux transporter EmrE"/>
    <property type="match status" value="2"/>
</dbReference>
<evidence type="ECO:0000256" key="2">
    <source>
        <dbReference type="ARBA" id="ARBA00007362"/>
    </source>
</evidence>
<dbReference type="InterPro" id="IPR037185">
    <property type="entry name" value="EmrE-like"/>
</dbReference>
<sequence>MPLRHALLAVLVTVVWGLNFVAIHASLEQFPPFFLAALRFAVIAVPTVLLVPRPAVPLRHLVGYGVGFGTVQFAGLYLGMALGFPAGLASLVLQSSAPFTVLLGALLLREHLTPRRLTGVLVAVLGLVVVGLARASETSWVPFALVVVGGLGWAFGNLASRLAAAPNPLHLTLWMSVVPPVPMLALSLATEGPGRIGEALAGSLSPVAAPAWLGLAYTVLLGTVLGSGAWVWLMGRHPASTVAPFSMLVPVTGLLAGWVLLAETPSVLELAGGALVVAGVLWASTRARTRRDGEVQRGRPKRTATVRAFVLVGDGATRREKVALAGSQVPTSVRPLPSQSPATGRAPASP</sequence>
<feature type="transmembrane region" description="Helical" evidence="7">
    <location>
        <begin position="171"/>
        <end position="189"/>
    </location>
</feature>
<keyword evidence="4 7" id="KW-1133">Transmembrane helix</keyword>
<evidence type="ECO:0000256" key="3">
    <source>
        <dbReference type="ARBA" id="ARBA00022692"/>
    </source>
</evidence>
<feature type="transmembrane region" description="Helical" evidence="7">
    <location>
        <begin position="117"/>
        <end position="134"/>
    </location>
</feature>
<evidence type="ECO:0000259" key="8">
    <source>
        <dbReference type="Pfam" id="PF00892"/>
    </source>
</evidence>
<feature type="transmembrane region" description="Helical" evidence="7">
    <location>
        <begin position="242"/>
        <end position="261"/>
    </location>
</feature>
<evidence type="ECO:0000256" key="6">
    <source>
        <dbReference type="SAM" id="MobiDB-lite"/>
    </source>
</evidence>
<feature type="transmembrane region" description="Helical" evidence="7">
    <location>
        <begin position="33"/>
        <end position="52"/>
    </location>
</feature>
<dbReference type="Pfam" id="PF00892">
    <property type="entry name" value="EamA"/>
    <property type="match status" value="2"/>
</dbReference>
<comment type="subcellular location">
    <subcellularLocation>
        <location evidence="1">Membrane</location>
        <topology evidence="1">Multi-pass membrane protein</topology>
    </subcellularLocation>
</comment>
<dbReference type="Gene3D" id="1.10.3730.20">
    <property type="match status" value="1"/>
</dbReference>
<dbReference type="InterPro" id="IPR050638">
    <property type="entry name" value="AA-Vitamin_Transporters"/>
</dbReference>
<accession>A0A7Y9RVP7</accession>
<feature type="transmembrane region" description="Helical" evidence="7">
    <location>
        <begin position="61"/>
        <end position="80"/>
    </location>
</feature>
<dbReference type="PANTHER" id="PTHR32322:SF9">
    <property type="entry name" value="AMINO-ACID METABOLITE EFFLUX PUMP-RELATED"/>
    <property type="match status" value="1"/>
</dbReference>
<feature type="transmembrane region" description="Helical" evidence="7">
    <location>
        <begin position="86"/>
        <end position="108"/>
    </location>
</feature>
<feature type="transmembrane region" description="Helical" evidence="7">
    <location>
        <begin position="267"/>
        <end position="284"/>
    </location>
</feature>
<reference evidence="9 10" key="1">
    <citation type="submission" date="2020-07" db="EMBL/GenBank/DDBJ databases">
        <title>Sequencing the genomes of 1000 actinobacteria strains.</title>
        <authorList>
            <person name="Klenk H.-P."/>
        </authorList>
    </citation>
    <scope>NUCLEOTIDE SEQUENCE [LARGE SCALE GENOMIC DNA]</scope>
    <source>
        <strain evidence="9 10">DSM 24552</strain>
    </source>
</reference>
<gene>
    <name evidence="9" type="ORF">BJ989_002017</name>
</gene>
<keyword evidence="10" id="KW-1185">Reference proteome</keyword>
<dbReference type="EMBL" id="JACCAC010000001">
    <property type="protein sequence ID" value="NYG55713.1"/>
    <property type="molecule type" value="Genomic_DNA"/>
</dbReference>
<feature type="domain" description="EamA" evidence="8">
    <location>
        <begin position="145"/>
        <end position="284"/>
    </location>
</feature>
<feature type="transmembrane region" description="Helical" evidence="7">
    <location>
        <begin position="7"/>
        <end position="27"/>
    </location>
</feature>
<evidence type="ECO:0000256" key="7">
    <source>
        <dbReference type="SAM" id="Phobius"/>
    </source>
</evidence>
<organism evidence="9 10">
    <name type="scientific">Nocardioides perillae</name>
    <dbReference type="NCBI Taxonomy" id="1119534"/>
    <lineage>
        <taxon>Bacteria</taxon>
        <taxon>Bacillati</taxon>
        <taxon>Actinomycetota</taxon>
        <taxon>Actinomycetes</taxon>
        <taxon>Propionibacteriales</taxon>
        <taxon>Nocardioidaceae</taxon>
        <taxon>Nocardioides</taxon>
    </lineage>
</organism>
<feature type="domain" description="EamA" evidence="8">
    <location>
        <begin position="6"/>
        <end position="130"/>
    </location>
</feature>
<dbReference type="RefSeq" id="WP_179518112.1">
    <property type="nucleotide sequence ID" value="NZ_JACCAC010000001.1"/>
</dbReference>
<feature type="transmembrane region" description="Helical" evidence="7">
    <location>
        <begin position="140"/>
        <end position="159"/>
    </location>
</feature>
<dbReference type="GO" id="GO:0016020">
    <property type="term" value="C:membrane"/>
    <property type="evidence" value="ECO:0007669"/>
    <property type="project" value="UniProtKB-SubCell"/>
</dbReference>
<feature type="region of interest" description="Disordered" evidence="6">
    <location>
        <begin position="323"/>
        <end position="350"/>
    </location>
</feature>
<comment type="similarity">
    <text evidence="2">Belongs to the EamA transporter family.</text>
</comment>
<evidence type="ECO:0000313" key="10">
    <source>
        <dbReference type="Proteomes" id="UP000544110"/>
    </source>
</evidence>
<name>A0A7Y9RVP7_9ACTN</name>
<feature type="transmembrane region" description="Helical" evidence="7">
    <location>
        <begin position="209"/>
        <end position="233"/>
    </location>
</feature>
<protein>
    <submittedName>
        <fullName evidence="9">O-acetylserine/cysteine efflux transporter</fullName>
    </submittedName>
</protein>
<keyword evidence="3 7" id="KW-0812">Transmembrane</keyword>
<evidence type="ECO:0000256" key="1">
    <source>
        <dbReference type="ARBA" id="ARBA00004141"/>
    </source>
</evidence>
<keyword evidence="5 7" id="KW-0472">Membrane</keyword>
<comment type="caution">
    <text evidence="9">The sequence shown here is derived from an EMBL/GenBank/DDBJ whole genome shotgun (WGS) entry which is preliminary data.</text>
</comment>
<dbReference type="AlphaFoldDB" id="A0A7Y9RVP7"/>
<dbReference type="Proteomes" id="UP000544110">
    <property type="component" value="Unassembled WGS sequence"/>
</dbReference>
<proteinExistence type="inferred from homology"/>
<dbReference type="InterPro" id="IPR000620">
    <property type="entry name" value="EamA_dom"/>
</dbReference>
<evidence type="ECO:0000256" key="5">
    <source>
        <dbReference type="ARBA" id="ARBA00023136"/>
    </source>
</evidence>
<evidence type="ECO:0000313" key="9">
    <source>
        <dbReference type="EMBL" id="NYG55713.1"/>
    </source>
</evidence>